<protein>
    <submittedName>
        <fullName evidence="2">Transcription initiation factor TFIID subunit 1-like</fullName>
    </submittedName>
</protein>
<dbReference type="GO" id="GO:0003743">
    <property type="term" value="F:translation initiation factor activity"/>
    <property type="evidence" value="ECO:0007669"/>
    <property type="project" value="UniProtKB-KW"/>
</dbReference>
<comment type="caution">
    <text evidence="2">The sequence shown here is derived from an EMBL/GenBank/DDBJ whole genome shotgun (WGS) entry which is preliminary data.</text>
</comment>
<keyword evidence="2" id="KW-0396">Initiation factor</keyword>
<dbReference type="GO" id="GO:0017025">
    <property type="term" value="F:TBP-class protein binding"/>
    <property type="evidence" value="ECO:0007669"/>
    <property type="project" value="InterPro"/>
</dbReference>
<feature type="region of interest" description="Disordered" evidence="1">
    <location>
        <begin position="119"/>
        <end position="141"/>
    </location>
</feature>
<keyword evidence="2" id="KW-0648">Protein biosynthesis</keyword>
<name>A0A392NMQ5_9FABA</name>
<proteinExistence type="predicted"/>
<dbReference type="GO" id="GO:0005669">
    <property type="term" value="C:transcription factor TFIID complex"/>
    <property type="evidence" value="ECO:0007669"/>
    <property type="project" value="InterPro"/>
</dbReference>
<dbReference type="EMBL" id="LXQA010045348">
    <property type="protein sequence ID" value="MCI01141.1"/>
    <property type="molecule type" value="Genomic_DNA"/>
</dbReference>
<dbReference type="GO" id="GO:0016251">
    <property type="term" value="F:RNA polymerase II general transcription initiation factor activity"/>
    <property type="evidence" value="ECO:0007669"/>
    <property type="project" value="InterPro"/>
</dbReference>
<accession>A0A392NMQ5</accession>
<dbReference type="Proteomes" id="UP000265520">
    <property type="component" value="Unassembled WGS sequence"/>
</dbReference>
<evidence type="ECO:0000256" key="1">
    <source>
        <dbReference type="SAM" id="MobiDB-lite"/>
    </source>
</evidence>
<organism evidence="2 3">
    <name type="scientific">Trifolium medium</name>
    <dbReference type="NCBI Taxonomy" id="97028"/>
    <lineage>
        <taxon>Eukaryota</taxon>
        <taxon>Viridiplantae</taxon>
        <taxon>Streptophyta</taxon>
        <taxon>Embryophyta</taxon>
        <taxon>Tracheophyta</taxon>
        <taxon>Spermatophyta</taxon>
        <taxon>Magnoliopsida</taxon>
        <taxon>eudicotyledons</taxon>
        <taxon>Gunneridae</taxon>
        <taxon>Pentapetalae</taxon>
        <taxon>rosids</taxon>
        <taxon>fabids</taxon>
        <taxon>Fabales</taxon>
        <taxon>Fabaceae</taxon>
        <taxon>Papilionoideae</taxon>
        <taxon>50 kb inversion clade</taxon>
        <taxon>NPAAA clade</taxon>
        <taxon>Hologalegina</taxon>
        <taxon>IRL clade</taxon>
        <taxon>Trifolieae</taxon>
        <taxon>Trifolium</taxon>
    </lineage>
</organism>
<dbReference type="GO" id="GO:0004402">
    <property type="term" value="F:histone acetyltransferase activity"/>
    <property type="evidence" value="ECO:0007669"/>
    <property type="project" value="InterPro"/>
</dbReference>
<dbReference type="GO" id="GO:0051123">
    <property type="term" value="P:RNA polymerase II preinitiation complex assembly"/>
    <property type="evidence" value="ECO:0007669"/>
    <property type="project" value="TreeGrafter"/>
</dbReference>
<feature type="non-terminal residue" evidence="2">
    <location>
        <position position="1"/>
    </location>
</feature>
<dbReference type="PANTHER" id="PTHR13900:SF0">
    <property type="entry name" value="TRANSCRIPTION INITIATION FACTOR TFIID SUBUNIT 1"/>
    <property type="match status" value="1"/>
</dbReference>
<keyword evidence="3" id="KW-1185">Reference proteome</keyword>
<dbReference type="PANTHER" id="PTHR13900">
    <property type="entry name" value="TRANSCRIPTION INITIATION FACTOR TFIID"/>
    <property type="match status" value="1"/>
</dbReference>
<reference evidence="2 3" key="1">
    <citation type="journal article" date="2018" name="Front. Plant Sci.">
        <title>Red Clover (Trifolium pratense) and Zigzag Clover (T. medium) - A Picture of Genomic Similarities and Differences.</title>
        <authorList>
            <person name="Dluhosova J."/>
            <person name="Istvanek J."/>
            <person name="Nedelnik J."/>
            <person name="Repkova J."/>
        </authorList>
    </citation>
    <scope>NUCLEOTIDE SEQUENCE [LARGE SCALE GENOMIC DNA]</scope>
    <source>
        <strain evidence="3">cv. 10/8</strain>
        <tissue evidence="2">Leaf</tissue>
    </source>
</reference>
<dbReference type="AlphaFoldDB" id="A0A392NMQ5"/>
<feature type="non-terminal residue" evidence="2">
    <location>
        <position position="151"/>
    </location>
</feature>
<evidence type="ECO:0000313" key="3">
    <source>
        <dbReference type="Proteomes" id="UP000265520"/>
    </source>
</evidence>
<sequence length="151" mass="17081">EGPEVLKRSMATPLPVLYVDDGKAVLRFSEIFGIQEPPRKGEKKERRHSTPRDRYKSLDLSDDIVEEDEEEFLKSFSQSLTLSKQVCVAHTDVSENNNVDLEFPKFGFLHGDASLTVKDDRQPKDSCLGGEPMKGDFADDLSWKDHPLMLA</sequence>
<evidence type="ECO:0000313" key="2">
    <source>
        <dbReference type="EMBL" id="MCI01141.1"/>
    </source>
</evidence>
<dbReference type="InterPro" id="IPR040240">
    <property type="entry name" value="TAF1"/>
</dbReference>